<dbReference type="GO" id="GO:0016740">
    <property type="term" value="F:transferase activity"/>
    <property type="evidence" value="ECO:0007669"/>
    <property type="project" value="UniProtKB-KW"/>
</dbReference>
<reference evidence="10 11" key="1">
    <citation type="submission" date="2019-03" db="EMBL/GenBank/DDBJ databases">
        <title>Nitrincola sp. nov. isolated from an Indian soda lake.</title>
        <authorList>
            <person name="Joshi A."/>
            <person name="Thite S.V."/>
            <person name="Joseph N."/>
            <person name="Dhotre D."/>
            <person name="Moorthy M."/>
            <person name="Shouche Y.S."/>
        </authorList>
    </citation>
    <scope>NUCLEOTIDE SEQUENCE [LARGE SCALE GENOMIC DNA]</scope>
    <source>
        <strain evidence="10 11">MEB193</strain>
    </source>
</reference>
<keyword evidence="11" id="KW-1185">Reference proteome</keyword>
<dbReference type="Pfam" id="PF20142">
    <property type="entry name" value="Scaffold"/>
    <property type="match status" value="1"/>
</dbReference>
<comment type="pathway">
    <text evidence="1 7">Cell wall biogenesis; peptidoglycan biosynthesis.</text>
</comment>
<sequence length="528" mass="60542">MYKKRSIHLLCVTAVLSWPFPLMATEVPEDLLHLPETAVLQSPAQVQRFYTLAQHKLVWQSAERYQQLLDELQALADDGLNPDAYGLDRLYNYLELESDDPSWWQERDLLATQAYLQALKDLMFGRLNPAQVEPIWQQETPLQRPDSDAQNLFALQGLDRLQDTFTQARPSDPRYHHLRQAYAHLRQQDQSALWQEIPAGPLLRPGQADARVQAVRNRLLPELQTDTPDLYDSALSDAVRQFQQAHALNADAIIGPATLQALNSSPTDRLNQIRINLERFRWLAREMEAHMVLVDIAGAQVSYWHDGQIVWQGRAQVGRAERPTPILKSQITHFTFNPTWTVPPTILRRDKLPEIRRDLGYLQRHRMRVLNFQGQELDPNEVDWWNPGGIMLRQDAGPGNALGQVAIRFPNPHAVYLHDTPSQRLFEQEQRAFSSGCVRVEKALDLVAELIEWNRIPGDQPMNRLLEDGRTRNVNLVRNVPVLLAYWTAEADAQGRVSYRPDVYQMDATLLRALENSLGQGIKPPSLH</sequence>
<feature type="signal peptide" evidence="8">
    <location>
        <begin position="1"/>
        <end position="24"/>
    </location>
</feature>
<dbReference type="GO" id="GO:0071555">
    <property type="term" value="P:cell wall organization"/>
    <property type="evidence" value="ECO:0007669"/>
    <property type="project" value="UniProtKB-UniRule"/>
</dbReference>
<dbReference type="InterPro" id="IPR005490">
    <property type="entry name" value="LD_TPept_cat_dom"/>
</dbReference>
<keyword evidence="5 7" id="KW-0573">Peptidoglycan synthesis</keyword>
<keyword evidence="8" id="KW-0732">Signal</keyword>
<dbReference type="PROSITE" id="PS52029">
    <property type="entry name" value="LD_TPASE"/>
    <property type="match status" value="1"/>
</dbReference>
<gene>
    <name evidence="10" type="ORF">E1H14_05380</name>
</gene>
<evidence type="ECO:0000256" key="7">
    <source>
        <dbReference type="PROSITE-ProRule" id="PRU01373"/>
    </source>
</evidence>
<dbReference type="InterPro" id="IPR036366">
    <property type="entry name" value="PGBDSf"/>
</dbReference>
<feature type="chain" id="PRO_5023146885" evidence="8">
    <location>
        <begin position="25"/>
        <end position="528"/>
    </location>
</feature>
<keyword evidence="4 7" id="KW-0133">Cell shape</keyword>
<dbReference type="RefSeq" id="WP_149390427.1">
    <property type="nucleotide sequence ID" value="NZ_SMRS01000003.1"/>
</dbReference>
<dbReference type="CDD" id="cd16913">
    <property type="entry name" value="YkuD_like"/>
    <property type="match status" value="1"/>
</dbReference>
<evidence type="ECO:0000313" key="10">
    <source>
        <dbReference type="EMBL" id="KAA0875420.1"/>
    </source>
</evidence>
<dbReference type="Pfam" id="PF01471">
    <property type="entry name" value="PG_binding_1"/>
    <property type="match status" value="1"/>
</dbReference>
<dbReference type="SUPFAM" id="SSF141523">
    <property type="entry name" value="L,D-transpeptidase catalytic domain-like"/>
    <property type="match status" value="1"/>
</dbReference>
<dbReference type="OrthoDB" id="9778545at2"/>
<protein>
    <submittedName>
        <fullName evidence="10">Murein L,D-transpeptidase</fullName>
    </submittedName>
</protein>
<feature type="active site" description="Proton donor/acceptor" evidence="7">
    <location>
        <position position="418"/>
    </location>
</feature>
<evidence type="ECO:0000256" key="5">
    <source>
        <dbReference type="ARBA" id="ARBA00022984"/>
    </source>
</evidence>
<evidence type="ECO:0000256" key="1">
    <source>
        <dbReference type="ARBA" id="ARBA00004752"/>
    </source>
</evidence>
<dbReference type="InterPro" id="IPR038063">
    <property type="entry name" value="Transpep_catalytic_dom"/>
</dbReference>
<accession>A0A5A9W3S3</accession>
<comment type="similarity">
    <text evidence="2">Belongs to the YkuD family.</text>
</comment>
<dbReference type="InterPro" id="IPR045380">
    <property type="entry name" value="LD_TPept_scaffold_dom"/>
</dbReference>
<proteinExistence type="inferred from homology"/>
<evidence type="ECO:0000256" key="4">
    <source>
        <dbReference type="ARBA" id="ARBA00022960"/>
    </source>
</evidence>
<dbReference type="GO" id="GO:0008360">
    <property type="term" value="P:regulation of cell shape"/>
    <property type="evidence" value="ECO:0007669"/>
    <property type="project" value="UniProtKB-UniRule"/>
</dbReference>
<evidence type="ECO:0000313" key="11">
    <source>
        <dbReference type="Proteomes" id="UP000325302"/>
    </source>
</evidence>
<dbReference type="GO" id="GO:0004180">
    <property type="term" value="F:carboxypeptidase activity"/>
    <property type="evidence" value="ECO:0007669"/>
    <property type="project" value="UniProtKB-ARBA"/>
</dbReference>
<organism evidence="10 11">
    <name type="scientific">Nitrincola tapanii</name>
    <dbReference type="NCBI Taxonomy" id="1708751"/>
    <lineage>
        <taxon>Bacteria</taxon>
        <taxon>Pseudomonadati</taxon>
        <taxon>Pseudomonadota</taxon>
        <taxon>Gammaproteobacteria</taxon>
        <taxon>Oceanospirillales</taxon>
        <taxon>Oceanospirillaceae</taxon>
        <taxon>Nitrincola</taxon>
    </lineage>
</organism>
<dbReference type="PANTHER" id="PTHR41533">
    <property type="entry name" value="L,D-TRANSPEPTIDASE HI_1667-RELATED"/>
    <property type="match status" value="1"/>
</dbReference>
<dbReference type="UniPathway" id="UPA00219"/>
<evidence type="ECO:0000256" key="3">
    <source>
        <dbReference type="ARBA" id="ARBA00022679"/>
    </source>
</evidence>
<evidence type="ECO:0000256" key="6">
    <source>
        <dbReference type="ARBA" id="ARBA00023316"/>
    </source>
</evidence>
<dbReference type="InterPro" id="IPR002477">
    <property type="entry name" value="Peptidoglycan-bd-like"/>
</dbReference>
<evidence type="ECO:0000256" key="8">
    <source>
        <dbReference type="SAM" id="SignalP"/>
    </source>
</evidence>
<keyword evidence="6 7" id="KW-0961">Cell wall biogenesis/degradation</keyword>
<dbReference type="AlphaFoldDB" id="A0A5A9W3S3"/>
<evidence type="ECO:0000259" key="9">
    <source>
        <dbReference type="PROSITE" id="PS52029"/>
    </source>
</evidence>
<dbReference type="Gene3D" id="2.40.440.10">
    <property type="entry name" value="L,D-transpeptidase catalytic domain-like"/>
    <property type="match status" value="1"/>
</dbReference>
<dbReference type="InterPro" id="IPR052905">
    <property type="entry name" value="LD-transpeptidase_YkuD-like"/>
</dbReference>
<keyword evidence="3" id="KW-0808">Transferase</keyword>
<dbReference type="Gene3D" id="1.10.101.10">
    <property type="entry name" value="PGBD-like superfamily/PGBD"/>
    <property type="match status" value="1"/>
</dbReference>
<feature type="domain" description="L,D-TPase catalytic" evidence="9">
    <location>
        <begin position="290"/>
        <end position="465"/>
    </location>
</feature>
<dbReference type="SUPFAM" id="SSF47090">
    <property type="entry name" value="PGBD-like"/>
    <property type="match status" value="1"/>
</dbReference>
<dbReference type="Pfam" id="PF03734">
    <property type="entry name" value="YkuD"/>
    <property type="match status" value="1"/>
</dbReference>
<dbReference type="InterPro" id="IPR036365">
    <property type="entry name" value="PGBD-like_sf"/>
</dbReference>
<dbReference type="EMBL" id="SMRS01000003">
    <property type="protein sequence ID" value="KAA0875420.1"/>
    <property type="molecule type" value="Genomic_DNA"/>
</dbReference>
<feature type="active site" description="Nucleophile" evidence="7">
    <location>
        <position position="437"/>
    </location>
</feature>
<comment type="caution">
    <text evidence="10">The sequence shown here is derived from an EMBL/GenBank/DDBJ whole genome shotgun (WGS) entry which is preliminary data.</text>
</comment>
<dbReference type="GO" id="GO:0009252">
    <property type="term" value="P:peptidoglycan biosynthetic process"/>
    <property type="evidence" value="ECO:0007669"/>
    <property type="project" value="UniProtKB-UniPathway"/>
</dbReference>
<dbReference type="Proteomes" id="UP000325302">
    <property type="component" value="Unassembled WGS sequence"/>
</dbReference>
<evidence type="ECO:0000256" key="2">
    <source>
        <dbReference type="ARBA" id="ARBA00005992"/>
    </source>
</evidence>
<name>A0A5A9W3S3_9GAMM</name>
<dbReference type="PANTHER" id="PTHR41533:SF2">
    <property type="entry name" value="BLR7131 PROTEIN"/>
    <property type="match status" value="1"/>
</dbReference>